<feature type="compositionally biased region" description="Acidic residues" evidence="1">
    <location>
        <begin position="27"/>
        <end position="36"/>
    </location>
</feature>
<feature type="compositionally biased region" description="Basic and acidic residues" evidence="1">
    <location>
        <begin position="75"/>
        <end position="93"/>
    </location>
</feature>
<evidence type="ECO:0000313" key="2">
    <source>
        <dbReference type="EMBL" id="CAR66033.1"/>
    </source>
</evidence>
<feature type="compositionally biased region" description="Basic and acidic residues" evidence="1">
    <location>
        <begin position="56"/>
        <end position="65"/>
    </location>
</feature>
<feature type="compositionally biased region" description="Polar residues" evidence="1">
    <location>
        <begin position="42"/>
        <end position="54"/>
    </location>
</feature>
<name>B5RUZ1_DEBHA</name>
<evidence type="ECO:0000256" key="1">
    <source>
        <dbReference type="SAM" id="MobiDB-lite"/>
    </source>
</evidence>
<dbReference type="AlphaFoldDB" id="B5RUZ1"/>
<accession>B5RUZ1</accession>
<organism evidence="2 3">
    <name type="scientific">Debaryomyces hansenii (strain ATCC 36239 / CBS 767 / BCRC 21394 / JCM 1990 / NBRC 0083 / IGC 2968)</name>
    <name type="common">Yeast</name>
    <name type="synonym">Torulaspora hansenii</name>
    <dbReference type="NCBI Taxonomy" id="284592"/>
    <lineage>
        <taxon>Eukaryota</taxon>
        <taxon>Fungi</taxon>
        <taxon>Dikarya</taxon>
        <taxon>Ascomycota</taxon>
        <taxon>Saccharomycotina</taxon>
        <taxon>Pichiomycetes</taxon>
        <taxon>Debaryomycetaceae</taxon>
        <taxon>Debaryomyces</taxon>
    </lineage>
</organism>
<proteinExistence type="predicted"/>
<dbReference type="Proteomes" id="UP000000599">
    <property type="component" value="Chromosome G"/>
</dbReference>
<dbReference type="InParanoid" id="B5RUZ1"/>
<dbReference type="GeneID" id="8999292"/>
<dbReference type="EMBL" id="CR382139">
    <property type="protein sequence ID" value="CAR66033.1"/>
    <property type="molecule type" value="Genomic_DNA"/>
</dbReference>
<sequence>MIGPSIPKEILEERRKQSNNKKYTENDSSDESDDEIVGPQLPESTCNKTINPEQTADMKEKKTALDDNSNTAEVQKLETKQKEVSPTPVREKQTLLSKHKAKNIDKNKITKFDSKENLNSEIRKEILRKLDQNGGLDGKFTRSS</sequence>
<feature type="region of interest" description="Disordered" evidence="1">
    <location>
        <begin position="1"/>
        <end position="94"/>
    </location>
</feature>
<reference evidence="2 3" key="1">
    <citation type="journal article" date="2004" name="Nature">
        <title>Genome evolution in yeasts.</title>
        <authorList>
            <consortium name="Genolevures"/>
            <person name="Dujon B."/>
            <person name="Sherman D."/>
            <person name="Fischer G."/>
            <person name="Durrens P."/>
            <person name="Casaregola S."/>
            <person name="Lafontaine I."/>
            <person name="de Montigny J."/>
            <person name="Marck C."/>
            <person name="Neuveglise C."/>
            <person name="Talla E."/>
            <person name="Goffard N."/>
            <person name="Frangeul L."/>
            <person name="Aigle M."/>
            <person name="Anthouard V."/>
            <person name="Babour A."/>
            <person name="Barbe V."/>
            <person name="Barnay S."/>
            <person name="Blanchin S."/>
            <person name="Beckerich J.M."/>
            <person name="Beyne E."/>
            <person name="Bleykasten C."/>
            <person name="Boisrame A."/>
            <person name="Boyer J."/>
            <person name="Cattolico L."/>
            <person name="Confanioleri F."/>
            <person name="de Daruvar A."/>
            <person name="Despons L."/>
            <person name="Fabre E."/>
            <person name="Fairhead C."/>
            <person name="Ferry-Dumazet H."/>
            <person name="Groppi A."/>
            <person name="Hantraye F."/>
            <person name="Hennequin C."/>
            <person name="Jauniaux N."/>
            <person name="Joyet P."/>
            <person name="Kachouri R."/>
            <person name="Kerrest A."/>
            <person name="Koszul R."/>
            <person name="Lemaire M."/>
            <person name="Lesur I."/>
            <person name="Ma L."/>
            <person name="Muller H."/>
            <person name="Nicaud J.M."/>
            <person name="Nikolski M."/>
            <person name="Oztas S."/>
            <person name="Ozier-Kalogeropoulos O."/>
            <person name="Pellenz S."/>
            <person name="Potier S."/>
            <person name="Richard G.F."/>
            <person name="Straub M.L."/>
            <person name="Suleau A."/>
            <person name="Swennene D."/>
            <person name="Tekaia F."/>
            <person name="Wesolowski-Louvel M."/>
            <person name="Westhof E."/>
            <person name="Wirth B."/>
            <person name="Zeniou-Meyer M."/>
            <person name="Zivanovic I."/>
            <person name="Bolotin-Fukuhara M."/>
            <person name="Thierry A."/>
            <person name="Bouchier C."/>
            <person name="Caudron B."/>
            <person name="Scarpelli C."/>
            <person name="Gaillardin C."/>
            <person name="Weissenbach J."/>
            <person name="Wincker P."/>
            <person name="Souciet J.L."/>
        </authorList>
    </citation>
    <scope>NUCLEOTIDE SEQUENCE [LARGE SCALE GENOMIC DNA]</scope>
    <source>
        <strain evidence="3">ATCC 36239 / CBS 767 / BCRC 21394 / JCM 1990 / NBRC 0083 / IGC 2968</strain>
    </source>
</reference>
<dbReference type="KEGG" id="dha:DEHA2G22946g"/>
<evidence type="ECO:0000313" key="3">
    <source>
        <dbReference type="Proteomes" id="UP000000599"/>
    </source>
</evidence>
<dbReference type="RefSeq" id="XP_002777722.1">
    <property type="nucleotide sequence ID" value="XM_002777676.1"/>
</dbReference>
<gene>
    <name evidence="2" type="ordered locus">DEHA2G22946g</name>
</gene>
<dbReference type="VEuPathDB" id="FungiDB:DEHA2G22946g"/>
<dbReference type="HOGENOM" id="CLU_1796415_0_0_1"/>
<protein>
    <submittedName>
        <fullName evidence="2">DEHA2G22946p</fullName>
    </submittedName>
</protein>
<dbReference type="OrthoDB" id="4026299at2759"/>
<keyword evidence="3" id="KW-1185">Reference proteome</keyword>